<evidence type="ECO:0000313" key="2">
    <source>
        <dbReference type="EMBL" id="KAF2767774.1"/>
    </source>
</evidence>
<dbReference type="EMBL" id="ML995852">
    <property type="protein sequence ID" value="KAF2767774.1"/>
    <property type="molecule type" value="Genomic_DNA"/>
</dbReference>
<feature type="compositionally biased region" description="Polar residues" evidence="1">
    <location>
        <begin position="1"/>
        <end position="14"/>
    </location>
</feature>
<protein>
    <submittedName>
        <fullName evidence="2">Uncharacterized protein</fullName>
    </submittedName>
</protein>
<accession>A0A6G1L6A3</accession>
<feature type="compositionally biased region" description="Polar residues" evidence="1">
    <location>
        <begin position="68"/>
        <end position="95"/>
    </location>
</feature>
<dbReference type="AlphaFoldDB" id="A0A6G1L6A3"/>
<feature type="region of interest" description="Disordered" evidence="1">
    <location>
        <begin position="206"/>
        <end position="226"/>
    </location>
</feature>
<gene>
    <name evidence="2" type="ORF">EJ03DRAFT_143144</name>
</gene>
<dbReference type="Proteomes" id="UP000799436">
    <property type="component" value="Unassembled WGS sequence"/>
</dbReference>
<evidence type="ECO:0000313" key="3">
    <source>
        <dbReference type="Proteomes" id="UP000799436"/>
    </source>
</evidence>
<evidence type="ECO:0000256" key="1">
    <source>
        <dbReference type="SAM" id="MobiDB-lite"/>
    </source>
</evidence>
<keyword evidence="3" id="KW-1185">Reference proteome</keyword>
<organism evidence="2 3">
    <name type="scientific">Teratosphaeria nubilosa</name>
    <dbReference type="NCBI Taxonomy" id="161662"/>
    <lineage>
        <taxon>Eukaryota</taxon>
        <taxon>Fungi</taxon>
        <taxon>Dikarya</taxon>
        <taxon>Ascomycota</taxon>
        <taxon>Pezizomycotina</taxon>
        <taxon>Dothideomycetes</taxon>
        <taxon>Dothideomycetidae</taxon>
        <taxon>Mycosphaerellales</taxon>
        <taxon>Teratosphaeriaceae</taxon>
        <taxon>Teratosphaeria</taxon>
    </lineage>
</organism>
<name>A0A6G1L6A3_9PEZI</name>
<feature type="region of interest" description="Disordered" evidence="1">
    <location>
        <begin position="1"/>
        <end position="108"/>
    </location>
</feature>
<reference evidence="2" key="1">
    <citation type="journal article" date="2020" name="Stud. Mycol.">
        <title>101 Dothideomycetes genomes: a test case for predicting lifestyles and emergence of pathogens.</title>
        <authorList>
            <person name="Haridas S."/>
            <person name="Albert R."/>
            <person name="Binder M."/>
            <person name="Bloem J."/>
            <person name="Labutti K."/>
            <person name="Salamov A."/>
            <person name="Andreopoulos B."/>
            <person name="Baker S."/>
            <person name="Barry K."/>
            <person name="Bills G."/>
            <person name="Bluhm B."/>
            <person name="Cannon C."/>
            <person name="Castanera R."/>
            <person name="Culley D."/>
            <person name="Daum C."/>
            <person name="Ezra D."/>
            <person name="Gonzalez J."/>
            <person name="Henrissat B."/>
            <person name="Kuo A."/>
            <person name="Liang C."/>
            <person name="Lipzen A."/>
            <person name="Lutzoni F."/>
            <person name="Magnuson J."/>
            <person name="Mondo S."/>
            <person name="Nolan M."/>
            <person name="Ohm R."/>
            <person name="Pangilinan J."/>
            <person name="Park H.-J."/>
            <person name="Ramirez L."/>
            <person name="Alfaro M."/>
            <person name="Sun H."/>
            <person name="Tritt A."/>
            <person name="Yoshinaga Y."/>
            <person name="Zwiers L.-H."/>
            <person name="Turgeon B."/>
            <person name="Goodwin S."/>
            <person name="Spatafora J."/>
            <person name="Crous P."/>
            <person name="Grigoriev I."/>
        </authorList>
    </citation>
    <scope>NUCLEOTIDE SEQUENCE</scope>
    <source>
        <strain evidence="2">CBS 116005</strain>
    </source>
</reference>
<proteinExistence type="predicted"/>
<sequence>MPTTMDASHTSDSGGHTPMPSTPTPGAIFIPVTPPSGSREYTDARERIDSPQVTAPEDPVNEDETDIEMTSTPDAASTPSAMPSTPTLASASSMPARSPQGAIAARHQPRSGTYIKNGYYAGFYVQPRGLSAMQCWELESKGRCYWQREWVVAPDGKGEGEWQERAVKFGQLDADQKVSWYFSMYHHQMIRVTGGELRAAGGELRSEAPNVAGGSSLVQSTGAQEQRDVDQVMVDGNGDVQNGNGDVHDGSSGLRLDGSEAGEAYRQQIEMSADQAVAYGNMPLHIAPQGLDAGYARATQEMAKDDQVLAYRLHTPSIELHQRLRDGVDRRPLSQKLHESLIGSRRKVAKDRLYRRSSKAPDQVAEIVTFKPNGGHDYGGLNTHIGARWRGAELPPIYREGWDEFMTTAARAKRWEKPVGELIMGKIAVDLKFPSPYKQEEF</sequence>
<feature type="compositionally biased region" description="Basic and acidic residues" evidence="1">
    <location>
        <begin position="40"/>
        <end position="49"/>
    </location>
</feature>